<keyword evidence="2" id="KW-1185">Reference proteome</keyword>
<dbReference type="Proteomes" id="UP000812287">
    <property type="component" value="Unassembled WGS sequence"/>
</dbReference>
<accession>A0A9P7VF10</accession>
<evidence type="ECO:0000313" key="1">
    <source>
        <dbReference type="EMBL" id="KAG7439345.1"/>
    </source>
</evidence>
<sequence>MTARYRGDQTLIVRLTIDSEADLERSLKQGPRNEFVAFRTPNVHDKHGSLRPTVVSILCQEGWLLSLRTLMSASRSQLWPIETRNSS</sequence>
<reference evidence="1" key="1">
    <citation type="submission" date="2020-11" db="EMBL/GenBank/DDBJ databases">
        <title>Adaptations for nitrogen fixation in a non-lichenized fungal sporocarp promotes dispersal by wood-feeding termites.</title>
        <authorList>
            <consortium name="DOE Joint Genome Institute"/>
            <person name="Koch R.A."/>
            <person name="Yoon G."/>
            <person name="Arayal U."/>
            <person name="Lail K."/>
            <person name="Amirebrahimi M."/>
            <person name="Labutti K."/>
            <person name="Lipzen A."/>
            <person name="Riley R."/>
            <person name="Barry K."/>
            <person name="Henrissat B."/>
            <person name="Grigoriev I.V."/>
            <person name="Herr J.R."/>
            <person name="Aime M.C."/>
        </authorList>
    </citation>
    <scope>NUCLEOTIDE SEQUENCE</scope>
    <source>
        <strain evidence="1">MCA 3950</strain>
    </source>
</reference>
<name>A0A9P7VF10_9AGAR</name>
<dbReference type="GeneID" id="66104404"/>
<dbReference type="EMBL" id="MU250599">
    <property type="protein sequence ID" value="KAG7439345.1"/>
    <property type="molecule type" value="Genomic_DNA"/>
</dbReference>
<dbReference type="RefSeq" id="XP_043032845.1">
    <property type="nucleotide sequence ID" value="XM_043182108.1"/>
</dbReference>
<gene>
    <name evidence="1" type="ORF">BT62DRAFT_740307</name>
</gene>
<evidence type="ECO:0000313" key="2">
    <source>
        <dbReference type="Proteomes" id="UP000812287"/>
    </source>
</evidence>
<proteinExistence type="predicted"/>
<dbReference type="AlphaFoldDB" id="A0A9P7VF10"/>
<comment type="caution">
    <text evidence="1">The sequence shown here is derived from an EMBL/GenBank/DDBJ whole genome shotgun (WGS) entry which is preliminary data.</text>
</comment>
<organism evidence="1 2">
    <name type="scientific">Guyanagaster necrorhizus</name>
    <dbReference type="NCBI Taxonomy" id="856835"/>
    <lineage>
        <taxon>Eukaryota</taxon>
        <taxon>Fungi</taxon>
        <taxon>Dikarya</taxon>
        <taxon>Basidiomycota</taxon>
        <taxon>Agaricomycotina</taxon>
        <taxon>Agaricomycetes</taxon>
        <taxon>Agaricomycetidae</taxon>
        <taxon>Agaricales</taxon>
        <taxon>Marasmiineae</taxon>
        <taxon>Physalacriaceae</taxon>
        <taxon>Guyanagaster</taxon>
    </lineage>
</organism>
<protein>
    <submittedName>
        <fullName evidence="1">Uncharacterized protein</fullName>
    </submittedName>
</protein>